<protein>
    <submittedName>
        <fullName evidence="3">YGGT family protein</fullName>
    </submittedName>
</protein>
<dbReference type="AlphaFoldDB" id="C7MNZ8"/>
<dbReference type="EMBL" id="CP001682">
    <property type="protein sequence ID" value="ACU94638.1"/>
    <property type="molecule type" value="Genomic_DNA"/>
</dbReference>
<dbReference type="GO" id="GO:0016020">
    <property type="term" value="C:membrane"/>
    <property type="evidence" value="ECO:0007669"/>
    <property type="project" value="InterPro"/>
</dbReference>
<evidence type="ECO:0000256" key="2">
    <source>
        <dbReference type="SAM" id="Phobius"/>
    </source>
</evidence>
<feature type="transmembrane region" description="Helical" evidence="2">
    <location>
        <begin position="12"/>
        <end position="29"/>
    </location>
</feature>
<keyword evidence="2" id="KW-0812">Transmembrane</keyword>
<dbReference type="Pfam" id="PF02325">
    <property type="entry name" value="CCB3_YggT"/>
    <property type="match status" value="1"/>
</dbReference>
<organism evidence="3 4">
    <name type="scientific">Cryptobacterium curtum (strain ATCC 700683 / DSM 15641 / CCUG 43107 / 12-3)</name>
    <dbReference type="NCBI Taxonomy" id="469378"/>
    <lineage>
        <taxon>Bacteria</taxon>
        <taxon>Bacillati</taxon>
        <taxon>Actinomycetota</taxon>
        <taxon>Coriobacteriia</taxon>
        <taxon>Eggerthellales</taxon>
        <taxon>Eggerthellaceae</taxon>
        <taxon>Cryptobacterium</taxon>
    </lineage>
</organism>
<dbReference type="PANTHER" id="PTHR33219:SF14">
    <property type="entry name" value="PROTEIN COFACTOR ASSEMBLY OF COMPLEX C SUBUNIT B CCB3, CHLOROPLASTIC-RELATED"/>
    <property type="match status" value="1"/>
</dbReference>
<evidence type="ECO:0000313" key="3">
    <source>
        <dbReference type="EMBL" id="ACU94638.1"/>
    </source>
</evidence>
<feature type="transmembrane region" description="Helical" evidence="2">
    <location>
        <begin position="60"/>
        <end position="83"/>
    </location>
</feature>
<evidence type="ECO:0000256" key="1">
    <source>
        <dbReference type="ARBA" id="ARBA00010894"/>
    </source>
</evidence>
<dbReference type="InterPro" id="IPR003425">
    <property type="entry name" value="CCB3/YggT"/>
</dbReference>
<reference evidence="3 4" key="1">
    <citation type="journal article" date="2009" name="Stand. Genomic Sci.">
        <title>Complete genome sequence of Cryptobacterium curtum type strain (12-3).</title>
        <authorList>
            <person name="Mavrommatis K."/>
            <person name="Pukall R."/>
            <person name="Rohde C."/>
            <person name="Chen F."/>
            <person name="Sims D."/>
            <person name="Brettin T."/>
            <person name="Kuske C."/>
            <person name="Detter J.C."/>
            <person name="Han C."/>
            <person name="Lapidus A."/>
            <person name="Copeland A."/>
            <person name="Glavina Del Rio T."/>
            <person name="Nolan M."/>
            <person name="Lucas S."/>
            <person name="Tice H."/>
            <person name="Cheng J.F."/>
            <person name="Bruce D."/>
            <person name="Goodwin L."/>
            <person name="Pitluck S."/>
            <person name="Ovchinnikova G."/>
            <person name="Pati A."/>
            <person name="Ivanova N."/>
            <person name="Chen A."/>
            <person name="Palaniappan K."/>
            <person name="Chain P."/>
            <person name="D'haeseleer P."/>
            <person name="Goker M."/>
            <person name="Bristow J."/>
            <person name="Eisen J.A."/>
            <person name="Markowitz V."/>
            <person name="Hugenholtz P."/>
            <person name="Rohde M."/>
            <person name="Klenk H.P."/>
            <person name="Kyrpides N.C."/>
        </authorList>
    </citation>
    <scope>NUCLEOTIDE SEQUENCE [LARGE SCALE GENOMIC DNA]</scope>
    <source>
        <strain evidence="4">ATCC 700683 / DSM 15641 / 12-3</strain>
    </source>
</reference>
<accession>C7MNZ8</accession>
<evidence type="ECO:0000313" key="4">
    <source>
        <dbReference type="Proteomes" id="UP000000954"/>
    </source>
</evidence>
<dbReference type="STRING" id="469378.Ccur_09420"/>
<dbReference type="OrthoDB" id="9806665at2"/>
<sequence>MTLGRIIIELGQIYSLIIVIYCVLTWIPVSRDGVFSDVKSFFSKICEPYLNLFKRLIPPIGGAVDVTPIIALVVLQLVVSLLARFV</sequence>
<dbReference type="HOGENOM" id="CLU_136788_4_0_11"/>
<gene>
    <name evidence="3" type="ordered locus">Ccur_09420</name>
</gene>
<keyword evidence="2" id="KW-0472">Membrane</keyword>
<dbReference type="Proteomes" id="UP000000954">
    <property type="component" value="Chromosome"/>
</dbReference>
<dbReference type="PANTHER" id="PTHR33219">
    <property type="entry name" value="YLMG HOMOLOG PROTEIN 2, CHLOROPLASTIC"/>
    <property type="match status" value="1"/>
</dbReference>
<comment type="similarity">
    <text evidence="1">Belongs to the YggT family.</text>
</comment>
<keyword evidence="2" id="KW-1133">Transmembrane helix</keyword>
<name>C7MNZ8_CRYCD</name>
<dbReference type="KEGG" id="ccu:Ccur_09420"/>
<keyword evidence="4" id="KW-1185">Reference proteome</keyword>
<dbReference type="RefSeq" id="WP_012803324.1">
    <property type="nucleotide sequence ID" value="NC_013170.1"/>
</dbReference>
<proteinExistence type="inferred from homology"/>
<dbReference type="eggNOG" id="COG0762">
    <property type="taxonomic scope" value="Bacteria"/>
</dbReference>